<reference evidence="2" key="1">
    <citation type="submission" date="2013-12" db="EMBL/GenBank/DDBJ databases">
        <authorList>
            <person name="Aslett M."/>
        </authorList>
    </citation>
    <scope>NUCLEOTIDE SEQUENCE [LARGE SCALE GENOMIC DNA]</scope>
    <source>
        <strain evidence="2">Lindley</strain>
    </source>
</reference>
<dbReference type="Proteomes" id="UP000050741">
    <property type="component" value="Unassembled WGS sequence"/>
</dbReference>
<keyword evidence="2" id="KW-1185">Reference proteome</keyword>
<protein>
    <submittedName>
        <fullName evidence="3">SERPIN domain-containing protein</fullName>
    </submittedName>
</protein>
<sequence length="164" mass="18000">MMLKKFIFLALSISFFLVIAVKNNDDSGENDYDAFGEHLGESVVKSNDNSGEDDDDEHLGESATEIVVDFLSKFATLSSTTADVGSFMDRISLSTFALPKLAFPVGSLIAGALNISTKTKSEEYQALMKLHDTMEVKFEEISRTIAVATKVIARESNLNEYINV</sequence>
<organism evidence="2 3">
    <name type="scientific">Globodera pallida</name>
    <name type="common">Potato cyst nematode worm</name>
    <name type="synonym">Heterodera pallida</name>
    <dbReference type="NCBI Taxonomy" id="36090"/>
    <lineage>
        <taxon>Eukaryota</taxon>
        <taxon>Metazoa</taxon>
        <taxon>Ecdysozoa</taxon>
        <taxon>Nematoda</taxon>
        <taxon>Chromadorea</taxon>
        <taxon>Rhabditida</taxon>
        <taxon>Tylenchina</taxon>
        <taxon>Tylenchomorpha</taxon>
        <taxon>Tylenchoidea</taxon>
        <taxon>Heteroderidae</taxon>
        <taxon>Heteroderinae</taxon>
        <taxon>Globodera</taxon>
    </lineage>
</organism>
<evidence type="ECO:0000313" key="2">
    <source>
        <dbReference type="Proteomes" id="UP000050741"/>
    </source>
</evidence>
<accession>A0A183BP97</accession>
<evidence type="ECO:0000256" key="1">
    <source>
        <dbReference type="SAM" id="SignalP"/>
    </source>
</evidence>
<dbReference type="AlphaFoldDB" id="A0A183BP97"/>
<proteinExistence type="predicted"/>
<keyword evidence="1" id="KW-0732">Signal</keyword>
<dbReference type="WBParaSite" id="GPLIN_000243300">
    <property type="protein sequence ID" value="GPLIN_000243300"/>
    <property type="gene ID" value="GPLIN_000243300"/>
</dbReference>
<reference evidence="2" key="2">
    <citation type="submission" date="2014-05" db="EMBL/GenBank/DDBJ databases">
        <title>The genome and life-stage specific transcriptomes of Globodera pallida elucidate key aspects of plant parasitism by a cyst nematode.</title>
        <authorList>
            <person name="Cotton J.A."/>
            <person name="Lilley C.J."/>
            <person name="Jones L.M."/>
            <person name="Kikuchi T."/>
            <person name="Reid A.J."/>
            <person name="Thorpe P."/>
            <person name="Tsai I.J."/>
            <person name="Beasley H."/>
            <person name="Blok V."/>
            <person name="Cock P.J.A."/>
            <person name="Van den Akker S.E."/>
            <person name="Holroyd N."/>
            <person name="Hunt M."/>
            <person name="Mantelin S."/>
            <person name="Naghra H."/>
            <person name="Pain A."/>
            <person name="Palomares-Rius J.E."/>
            <person name="Zarowiecki M."/>
            <person name="Berriman M."/>
            <person name="Jones J.T."/>
            <person name="Urwin P.E."/>
        </authorList>
    </citation>
    <scope>NUCLEOTIDE SEQUENCE [LARGE SCALE GENOMIC DNA]</scope>
    <source>
        <strain evidence="2">Lindley</strain>
    </source>
</reference>
<reference evidence="3" key="3">
    <citation type="submission" date="2016-06" db="UniProtKB">
        <authorList>
            <consortium name="WormBaseParasite"/>
        </authorList>
    </citation>
    <scope>IDENTIFICATION</scope>
</reference>
<feature type="chain" id="PRO_5008146425" evidence="1">
    <location>
        <begin position="21"/>
        <end position="164"/>
    </location>
</feature>
<name>A0A183BP97_GLOPA</name>
<feature type="signal peptide" evidence="1">
    <location>
        <begin position="1"/>
        <end position="20"/>
    </location>
</feature>
<evidence type="ECO:0000313" key="3">
    <source>
        <dbReference type="WBParaSite" id="GPLIN_000243300"/>
    </source>
</evidence>